<proteinExistence type="predicted"/>
<dbReference type="STRING" id="1915309.AXG55_03265"/>
<name>A0A1L4CYF9_9BACT</name>
<evidence type="ECO:0000313" key="2">
    <source>
        <dbReference type="Proteomes" id="UP000184731"/>
    </source>
</evidence>
<accession>A0A1L4CYF9</accession>
<dbReference type="AlphaFoldDB" id="A0A1L4CYF9"/>
<gene>
    <name evidence="1" type="ORF">AXG55_03265</name>
</gene>
<dbReference type="OrthoDB" id="5296433at2"/>
<dbReference type="Proteomes" id="UP000184731">
    <property type="component" value="Chromosome"/>
</dbReference>
<dbReference type="RefSeq" id="WP_148696698.1">
    <property type="nucleotide sequence ID" value="NZ_CP017834.1"/>
</dbReference>
<organism evidence="1 2">
    <name type="scientific">Silvanigrella aquatica</name>
    <dbReference type="NCBI Taxonomy" id="1915309"/>
    <lineage>
        <taxon>Bacteria</taxon>
        <taxon>Pseudomonadati</taxon>
        <taxon>Bdellovibrionota</taxon>
        <taxon>Oligoflexia</taxon>
        <taxon>Silvanigrellales</taxon>
        <taxon>Silvanigrellaceae</taxon>
        <taxon>Silvanigrella</taxon>
    </lineage>
</organism>
<dbReference type="KEGG" id="saqi:AXG55_03265"/>
<dbReference type="EMBL" id="CP017834">
    <property type="protein sequence ID" value="APJ02984.1"/>
    <property type="molecule type" value="Genomic_DNA"/>
</dbReference>
<reference evidence="1 2" key="1">
    <citation type="submission" date="2016-10" db="EMBL/GenBank/DDBJ databases">
        <title>Silvanigrella aquatica sp. nov., isolated from a freshwater lake located in the Black Forest, Germany, description of Silvanigrellaceae fam. nov., Silvanigrellales ord. nov., reclassification of the order Bdellovibrionales in the class Oligoflexia, reclassification of the families Bacteriovoracaceae and Halobacteriovoraceae in the new order Bacteriovoracales ord. nov., and reclassification of the family Pseudobacteriovoracaceae in the order Oligoflexiales.</title>
        <authorList>
            <person name="Hahn M.W."/>
            <person name="Schmidt J."/>
            <person name="Koll U."/>
            <person name="Rohde M."/>
            <person name="Verbag S."/>
            <person name="Pitt A."/>
            <person name="Nakai R."/>
            <person name="Naganuma T."/>
            <person name="Lang E."/>
        </authorList>
    </citation>
    <scope>NUCLEOTIDE SEQUENCE [LARGE SCALE GENOMIC DNA]</scope>
    <source>
        <strain evidence="1 2">MWH-Nonnen-W8red</strain>
    </source>
</reference>
<protein>
    <submittedName>
        <fullName evidence="1">Uncharacterized protein</fullName>
    </submittedName>
</protein>
<keyword evidence="2" id="KW-1185">Reference proteome</keyword>
<evidence type="ECO:0000313" key="1">
    <source>
        <dbReference type="EMBL" id="APJ02984.1"/>
    </source>
</evidence>
<sequence length="85" mass="9996">MQNQEDLRLELERLRAENLALKSEKKSPTAREISFKVAEKGGLSVYGLGRFPVTLYKEQWVRLLDKEQDIRSFIKSNEEKLKSRE</sequence>